<dbReference type="AlphaFoldDB" id="A0A6G0TJP5"/>
<gene>
    <name evidence="2" type="ORF">AGLY_009022</name>
</gene>
<dbReference type="OrthoDB" id="6610558at2759"/>
<keyword evidence="3" id="KW-1185">Reference proteome</keyword>
<protein>
    <recommendedName>
        <fullName evidence="4">DNA-directed DNA polymerase</fullName>
    </recommendedName>
</protein>
<evidence type="ECO:0000313" key="3">
    <source>
        <dbReference type="Proteomes" id="UP000475862"/>
    </source>
</evidence>
<feature type="non-terminal residue" evidence="2">
    <location>
        <position position="1"/>
    </location>
</feature>
<evidence type="ECO:0000313" key="2">
    <source>
        <dbReference type="EMBL" id="KAE9533673.1"/>
    </source>
</evidence>
<organism evidence="2 3">
    <name type="scientific">Aphis glycines</name>
    <name type="common">Soybean aphid</name>
    <dbReference type="NCBI Taxonomy" id="307491"/>
    <lineage>
        <taxon>Eukaryota</taxon>
        <taxon>Metazoa</taxon>
        <taxon>Ecdysozoa</taxon>
        <taxon>Arthropoda</taxon>
        <taxon>Hexapoda</taxon>
        <taxon>Insecta</taxon>
        <taxon>Pterygota</taxon>
        <taxon>Neoptera</taxon>
        <taxon>Paraneoptera</taxon>
        <taxon>Hemiptera</taxon>
        <taxon>Sternorrhyncha</taxon>
        <taxon>Aphidomorpha</taxon>
        <taxon>Aphidoidea</taxon>
        <taxon>Aphididae</taxon>
        <taxon>Aphidini</taxon>
        <taxon>Aphis</taxon>
        <taxon>Aphis</taxon>
    </lineage>
</organism>
<accession>A0A6G0TJP5</accession>
<reference evidence="2 3" key="1">
    <citation type="submission" date="2019-08" db="EMBL/GenBank/DDBJ databases">
        <title>The genome of the soybean aphid Biotype 1, its phylome, world population structure and adaptation to the North American continent.</title>
        <authorList>
            <person name="Giordano R."/>
            <person name="Donthu R.K."/>
            <person name="Hernandez A.G."/>
            <person name="Wright C.L."/>
            <person name="Zimin A.V."/>
        </authorList>
    </citation>
    <scope>NUCLEOTIDE SEQUENCE [LARGE SCALE GENOMIC DNA]</scope>
    <source>
        <tissue evidence="2">Whole aphids</tissue>
    </source>
</reference>
<dbReference type="Proteomes" id="UP000475862">
    <property type="component" value="Unassembled WGS sequence"/>
</dbReference>
<proteinExistence type="predicted"/>
<sequence>GIRGGLTHAVKRYAEANNIKVPDYDASKPESWIVYLDATNLYGWAMSRSMPKDGFGWFNDDLSVENILNLLDGMNETSEVGWALEVDVEYPKSLHDDHNDLPYLAERITPPGSKIKKLVANLQYKNNYVVHYMALIQAIKAGLILKKVHRVLKFNQSPWLAKYIELNTNMRKNAENDFEKDFFKLMNNAVFGKTMENVRNRINMKLVSDEKKCAKLINKITFKNITIYNNNLAAVHLNNDELKFDKPIYIGFSILDVSKTLMYDFHYGYMKQHYGSCIELMYMDTDSFIYSIKTHDFYADLKNNSFLFERMDTSNLPIDHPCYCVERKKLPGTFTDETNGQAIREFIALRAKSYAYNLAGVEKIKSKGIRYHVVKNHLTMSDHKKCLFWDGIPPETNETRNLAVEQSKQFELTGFTSTTNQYTPFRINKSLRSFKHELKTISSVKLAFNRCDDKRIVCEDQIHTIAHGHYLIQEAEEQKLYNSIRKMEEIYKKKKNFTYVPPTPPAKLIDCSNFILDFTGRKFLNVGLDSEDKFNIIVQIITPSRYVNMPSDFLRRIFSLMGNILSFVLDVPQKYNRNLFLETEIISLSSMVYQGENMLVIESKTVNGCRVLLNRTDLIKLQYLEWSIVETVIRKTNIIRPLVLKQFEIIGNYIDREFTNVQLPPKTIEEMIIFIKNLKADHIIKNVDLNFVSQLKMFAAQKLAEKCLRWSGQMSPELFVDPISPLSPSSPQYTDDNDAQLPATQTSLQLPSPSFFDVEYSQLNPTQATIHLESKPKPINENESFHGFNSDNCAKDSPGPIEPSFTSYDENDGPTYFNKQPSSSPSLFDYVTENFTQEKCKTQTL</sequence>
<dbReference type="InterPro" id="IPR043502">
    <property type="entry name" value="DNA/RNA_pol_sf"/>
</dbReference>
<dbReference type="PANTHER" id="PTHR31511">
    <property type="entry name" value="PROTEIN CBG23764"/>
    <property type="match status" value="1"/>
</dbReference>
<name>A0A6G0TJP5_APHGL</name>
<dbReference type="GO" id="GO:0071897">
    <property type="term" value="P:DNA biosynthetic process"/>
    <property type="evidence" value="ECO:0007669"/>
    <property type="project" value="UniProtKB-ARBA"/>
</dbReference>
<dbReference type="EMBL" id="VYZN01000032">
    <property type="protein sequence ID" value="KAE9533673.1"/>
    <property type="molecule type" value="Genomic_DNA"/>
</dbReference>
<evidence type="ECO:0008006" key="4">
    <source>
        <dbReference type="Google" id="ProtNLM"/>
    </source>
</evidence>
<evidence type="ECO:0000256" key="1">
    <source>
        <dbReference type="SAM" id="MobiDB-lite"/>
    </source>
</evidence>
<feature type="region of interest" description="Disordered" evidence="1">
    <location>
        <begin position="786"/>
        <end position="814"/>
    </location>
</feature>
<comment type="caution">
    <text evidence="2">The sequence shown here is derived from an EMBL/GenBank/DDBJ whole genome shotgun (WGS) entry which is preliminary data.</text>
</comment>
<dbReference type="PANTHER" id="PTHR31511:SF12">
    <property type="entry name" value="RHO TERMINATION FACTOR N-TERMINAL DOMAIN-CONTAINING PROTEIN"/>
    <property type="match status" value="1"/>
</dbReference>
<dbReference type="SUPFAM" id="SSF56672">
    <property type="entry name" value="DNA/RNA polymerases"/>
    <property type="match status" value="1"/>
</dbReference>